<evidence type="ECO:0000256" key="1">
    <source>
        <dbReference type="ARBA" id="ARBA00004141"/>
    </source>
</evidence>
<feature type="transmembrane region" description="Helical" evidence="6">
    <location>
        <begin position="187"/>
        <end position="208"/>
    </location>
</feature>
<keyword evidence="2" id="KW-0813">Transport</keyword>
<gene>
    <name evidence="7" type="ORF">MPDQ_002935</name>
</gene>
<name>A0A507QNL4_MONPU</name>
<dbReference type="AlphaFoldDB" id="A0A507QNL4"/>
<sequence>MADQKLEKGSGQQEVNEVSEGQMSTFTAAEERRLLQKIDCVILPMICFVFFFQCRECHFESSPLYSGSSNEYLLIPRRPLDLDKQSLSYASVFGLIEDLHLTQSEYSWCSSIFYFGLHFLSTDFGILSPTHIVYLYTGQLVSEYPFMYLMSRLPLAKFVGATIILWGGVCMCLAAPKNFAGFAAVRFLLGFTEGAVSPAFVTITSIWYRKKEHPLRVGAWVTMNGLAQVVGSLLMYGVGKNSSLALAPWRVLFLITGALTSACGIAFYIFMPSGPDDAWFLGERDKQVLIERMALDREGGDKTSFSFPQLMEALLDVRAWFVFTFGILTTMNSPVLTFASLIIKNLHYDKFQTMLFTAPSGAVQIGFIWIGIVGCFLLPKNRSLVILLLCIPPLVGNCLLLKLPLSAGWGMIVASWLASCISDIMAILLSLFASNVKGNTKRAIVNTFYFIGYCVGCIGGPQLWKSNTAPRFFQGVETAIITWCLLILAVCLYWLLCAFENKRRDKLEVTGSVRVYEKGQDVTDKEDLLFRYSC</sequence>
<keyword evidence="8" id="KW-1185">Reference proteome</keyword>
<dbReference type="Gene3D" id="1.20.1250.20">
    <property type="entry name" value="MFS general substrate transporter like domains"/>
    <property type="match status" value="1"/>
</dbReference>
<evidence type="ECO:0000313" key="7">
    <source>
        <dbReference type="EMBL" id="TQB68672.1"/>
    </source>
</evidence>
<dbReference type="InterPro" id="IPR011701">
    <property type="entry name" value="MFS"/>
</dbReference>
<dbReference type="EMBL" id="VIFY01000198">
    <property type="protein sequence ID" value="TQB68672.1"/>
    <property type="molecule type" value="Genomic_DNA"/>
</dbReference>
<dbReference type="PANTHER" id="PTHR43791">
    <property type="entry name" value="PERMEASE-RELATED"/>
    <property type="match status" value="1"/>
</dbReference>
<dbReference type="Proteomes" id="UP000319663">
    <property type="component" value="Unassembled WGS sequence"/>
</dbReference>
<feature type="transmembrane region" description="Helical" evidence="6">
    <location>
        <begin position="155"/>
        <end position="175"/>
    </location>
</feature>
<feature type="transmembrane region" description="Helical" evidence="6">
    <location>
        <begin position="251"/>
        <end position="271"/>
    </location>
</feature>
<dbReference type="GO" id="GO:0022857">
    <property type="term" value="F:transmembrane transporter activity"/>
    <property type="evidence" value="ECO:0007669"/>
    <property type="project" value="InterPro"/>
</dbReference>
<dbReference type="Pfam" id="PF07690">
    <property type="entry name" value="MFS_1"/>
    <property type="match status" value="1"/>
</dbReference>
<keyword evidence="4 6" id="KW-1133">Transmembrane helix</keyword>
<dbReference type="InterPro" id="IPR036259">
    <property type="entry name" value="MFS_trans_sf"/>
</dbReference>
<accession>A0A507QNL4</accession>
<dbReference type="STRING" id="5098.A0A507QNL4"/>
<evidence type="ECO:0000256" key="3">
    <source>
        <dbReference type="ARBA" id="ARBA00022692"/>
    </source>
</evidence>
<comment type="caution">
    <text evidence="7">The sequence shown here is derived from an EMBL/GenBank/DDBJ whole genome shotgun (WGS) entry which is preliminary data.</text>
</comment>
<proteinExistence type="predicted"/>
<evidence type="ECO:0000256" key="2">
    <source>
        <dbReference type="ARBA" id="ARBA00022448"/>
    </source>
</evidence>
<comment type="subcellular location">
    <subcellularLocation>
        <location evidence="1">Membrane</location>
        <topology evidence="1">Multi-pass membrane protein</topology>
    </subcellularLocation>
</comment>
<dbReference type="PANTHER" id="PTHR43791:SF103">
    <property type="entry name" value="MAJOR FACILITATOR SUPERFAMILY (MFS) PROFILE DOMAIN-CONTAINING PROTEIN-RELATED"/>
    <property type="match status" value="1"/>
</dbReference>
<feature type="transmembrane region" description="Helical" evidence="6">
    <location>
        <begin position="409"/>
        <end position="432"/>
    </location>
</feature>
<evidence type="ECO:0000256" key="6">
    <source>
        <dbReference type="SAM" id="Phobius"/>
    </source>
</evidence>
<keyword evidence="5 6" id="KW-0472">Membrane</keyword>
<keyword evidence="3 6" id="KW-0812">Transmembrane</keyword>
<evidence type="ECO:0008006" key="9">
    <source>
        <dbReference type="Google" id="ProtNLM"/>
    </source>
</evidence>
<dbReference type="OrthoDB" id="6730379at2759"/>
<feature type="transmembrane region" description="Helical" evidence="6">
    <location>
        <begin position="319"/>
        <end position="343"/>
    </location>
</feature>
<feature type="transmembrane region" description="Helical" evidence="6">
    <location>
        <begin position="444"/>
        <end position="464"/>
    </location>
</feature>
<evidence type="ECO:0000256" key="5">
    <source>
        <dbReference type="ARBA" id="ARBA00023136"/>
    </source>
</evidence>
<feature type="transmembrane region" description="Helical" evidence="6">
    <location>
        <begin position="220"/>
        <end position="239"/>
    </location>
</feature>
<dbReference type="GO" id="GO:0016020">
    <property type="term" value="C:membrane"/>
    <property type="evidence" value="ECO:0007669"/>
    <property type="project" value="UniProtKB-SubCell"/>
</dbReference>
<feature type="transmembrane region" description="Helical" evidence="6">
    <location>
        <begin position="476"/>
        <end position="496"/>
    </location>
</feature>
<reference evidence="7 8" key="1">
    <citation type="submission" date="2019-06" db="EMBL/GenBank/DDBJ databases">
        <title>Wine fermentation using esterase from Monascus purpureus.</title>
        <authorList>
            <person name="Geng C."/>
            <person name="Zhang Y."/>
        </authorList>
    </citation>
    <scope>NUCLEOTIDE SEQUENCE [LARGE SCALE GENOMIC DNA]</scope>
    <source>
        <strain evidence="7">HQ1</strain>
    </source>
</reference>
<evidence type="ECO:0000256" key="4">
    <source>
        <dbReference type="ARBA" id="ARBA00022989"/>
    </source>
</evidence>
<protein>
    <recommendedName>
        <fullName evidence="9">Major facilitator superfamily (MFS) profile domain-containing protein</fullName>
    </recommendedName>
</protein>
<dbReference type="SUPFAM" id="SSF103473">
    <property type="entry name" value="MFS general substrate transporter"/>
    <property type="match status" value="1"/>
</dbReference>
<organism evidence="7 8">
    <name type="scientific">Monascus purpureus</name>
    <name type="common">Red mold</name>
    <name type="synonym">Monascus anka</name>
    <dbReference type="NCBI Taxonomy" id="5098"/>
    <lineage>
        <taxon>Eukaryota</taxon>
        <taxon>Fungi</taxon>
        <taxon>Dikarya</taxon>
        <taxon>Ascomycota</taxon>
        <taxon>Pezizomycotina</taxon>
        <taxon>Eurotiomycetes</taxon>
        <taxon>Eurotiomycetidae</taxon>
        <taxon>Eurotiales</taxon>
        <taxon>Aspergillaceae</taxon>
        <taxon>Monascus</taxon>
    </lineage>
</organism>
<evidence type="ECO:0000313" key="8">
    <source>
        <dbReference type="Proteomes" id="UP000319663"/>
    </source>
</evidence>
<feature type="transmembrane region" description="Helical" evidence="6">
    <location>
        <begin position="355"/>
        <end position="379"/>
    </location>
</feature>